<evidence type="ECO:0000313" key="5">
    <source>
        <dbReference type="Proteomes" id="UP001150941"/>
    </source>
</evidence>
<dbReference type="AlphaFoldDB" id="A0A9W9TI88"/>
<keyword evidence="5" id="KW-1185">Reference proteome</keyword>
<dbReference type="Pfam" id="PF15508">
    <property type="entry name" value="NAAA-beta"/>
    <property type="match status" value="1"/>
</dbReference>
<dbReference type="EC" id="3.5.1.23" evidence="1"/>
<dbReference type="PANTHER" id="PTHR28583">
    <property type="entry name" value="ACID AMIDASE"/>
    <property type="match status" value="1"/>
</dbReference>
<dbReference type="GeneID" id="83204824"/>
<name>A0A9W9TI88_9EURO</name>
<reference evidence="4" key="1">
    <citation type="submission" date="2022-11" db="EMBL/GenBank/DDBJ databases">
        <authorList>
            <person name="Petersen C."/>
        </authorList>
    </citation>
    <scope>NUCLEOTIDE SEQUENCE</scope>
    <source>
        <strain evidence="4">IBT 19713</strain>
    </source>
</reference>
<gene>
    <name evidence="4" type="ORF">N7468_008225</name>
</gene>
<proteinExistence type="predicted"/>
<sequence length="420" mass="47766">MAESPASDHFDEIPPVFKINLSLPPAERYVELATIYRERMRALCGLFDEIIMMISPKIPVQWVHRIARLSLTRLYSREETEELRGISRATGIDMYLLVCFNSILDLLMGCTSGGVRVSGNTSGNQKPRMLHFRTLDWDMDALRDLIVQLDFVRDSDAEEVLATSITYAGFVGVLTGVRKEMSVSLNFRAVHDTSRDFAFYSNHLLVLLGLRRSISSTLRQCILPSDSESTNPVYSTLDEILAKIPSLRTTAAYLVFCDGRKTVTMEKDYKTAVVRSSSSFITVANHDQENNRPSKRNKGGSHFGLSLVSGEAQDVGDLIAESHERQRCVQERWDNAVRHQQPAAEPPRDQRSSRSSMTLRKRRAEWDDKRTKEQGQLSWEEKHAVVTDMEVREWLSTYPVLNEATHFATVLDPHQGRWRG</sequence>
<feature type="region of interest" description="Disordered" evidence="2">
    <location>
        <begin position="337"/>
        <end position="377"/>
    </location>
</feature>
<reference evidence="4" key="2">
    <citation type="journal article" date="2023" name="IMA Fungus">
        <title>Comparative genomic study of the Penicillium genus elucidates a diverse pangenome and 15 lateral gene transfer events.</title>
        <authorList>
            <person name="Petersen C."/>
            <person name="Sorensen T."/>
            <person name="Nielsen M.R."/>
            <person name="Sondergaard T.E."/>
            <person name="Sorensen J.L."/>
            <person name="Fitzpatrick D.A."/>
            <person name="Frisvad J.C."/>
            <person name="Nielsen K.L."/>
        </authorList>
    </citation>
    <scope>NUCLEOTIDE SEQUENCE</scope>
    <source>
        <strain evidence="4">IBT 19713</strain>
    </source>
</reference>
<dbReference type="Proteomes" id="UP001150941">
    <property type="component" value="Unassembled WGS sequence"/>
</dbReference>
<dbReference type="RefSeq" id="XP_058327866.1">
    <property type="nucleotide sequence ID" value="XM_058477521.1"/>
</dbReference>
<evidence type="ECO:0000256" key="2">
    <source>
        <dbReference type="SAM" id="MobiDB-lite"/>
    </source>
</evidence>
<comment type="caution">
    <text evidence="4">The sequence shown here is derived from an EMBL/GenBank/DDBJ whole genome shotgun (WGS) entry which is preliminary data.</text>
</comment>
<dbReference type="EMBL" id="JAPQKS010000006">
    <property type="protein sequence ID" value="KAJ5223683.1"/>
    <property type="molecule type" value="Genomic_DNA"/>
</dbReference>
<accession>A0A9W9TI88</accession>
<dbReference type="InterPro" id="IPR029130">
    <property type="entry name" value="Acid_ceramidase_N"/>
</dbReference>
<feature type="domain" description="Acid ceramidase N-terminal" evidence="3">
    <location>
        <begin position="14"/>
        <end position="73"/>
    </location>
</feature>
<feature type="region of interest" description="Disordered" evidence="2">
    <location>
        <begin position="284"/>
        <end position="305"/>
    </location>
</feature>
<dbReference type="OrthoDB" id="5273684at2759"/>
<evidence type="ECO:0000259" key="3">
    <source>
        <dbReference type="Pfam" id="PF15508"/>
    </source>
</evidence>
<evidence type="ECO:0000256" key="1">
    <source>
        <dbReference type="ARBA" id="ARBA00011891"/>
    </source>
</evidence>
<protein>
    <recommendedName>
        <fullName evidence="1">ceramidase</fullName>
        <ecNumber evidence="1">3.5.1.23</ecNumber>
    </recommendedName>
</protein>
<dbReference type="PANTHER" id="PTHR28583:SF1">
    <property type="entry name" value="ACID CERAMIDASE"/>
    <property type="match status" value="1"/>
</dbReference>
<dbReference type="GO" id="GO:0017040">
    <property type="term" value="F:N-acylsphingosine amidohydrolase activity"/>
    <property type="evidence" value="ECO:0007669"/>
    <property type="project" value="UniProtKB-EC"/>
</dbReference>
<evidence type="ECO:0000313" key="4">
    <source>
        <dbReference type="EMBL" id="KAJ5223683.1"/>
    </source>
</evidence>
<feature type="compositionally biased region" description="Basic and acidic residues" evidence="2">
    <location>
        <begin position="364"/>
        <end position="377"/>
    </location>
</feature>
<organism evidence="4 5">
    <name type="scientific">Penicillium chermesinum</name>
    <dbReference type="NCBI Taxonomy" id="63820"/>
    <lineage>
        <taxon>Eukaryota</taxon>
        <taxon>Fungi</taxon>
        <taxon>Dikarya</taxon>
        <taxon>Ascomycota</taxon>
        <taxon>Pezizomycotina</taxon>
        <taxon>Eurotiomycetes</taxon>
        <taxon>Eurotiomycetidae</taxon>
        <taxon>Eurotiales</taxon>
        <taxon>Aspergillaceae</taxon>
        <taxon>Penicillium</taxon>
    </lineage>
</organism>